<gene>
    <name evidence="7" type="ORF">HNQ68_000795</name>
</gene>
<feature type="domain" description="Translocation and assembly module TamB C-terminal" evidence="6">
    <location>
        <begin position="1235"/>
        <end position="1589"/>
    </location>
</feature>
<keyword evidence="8" id="KW-1185">Reference proteome</keyword>
<keyword evidence="3" id="KW-1133">Transmembrane helix</keyword>
<dbReference type="RefSeq" id="WP_374828042.1">
    <property type="nucleotide sequence ID" value="NZ_JACHIL010000001.1"/>
</dbReference>
<dbReference type="InterPro" id="IPR007452">
    <property type="entry name" value="TamB_C"/>
</dbReference>
<dbReference type="GO" id="GO:0005886">
    <property type="term" value="C:plasma membrane"/>
    <property type="evidence" value="ECO:0007669"/>
    <property type="project" value="InterPro"/>
</dbReference>
<protein>
    <submittedName>
        <fullName evidence="7">Translocation and assembly module TamB</fullName>
    </submittedName>
</protein>
<dbReference type="EMBL" id="JACHIL010000001">
    <property type="protein sequence ID" value="MBB5090283.1"/>
    <property type="molecule type" value="Genomic_DNA"/>
</dbReference>
<dbReference type="Pfam" id="PF04357">
    <property type="entry name" value="TamB"/>
    <property type="match status" value="1"/>
</dbReference>
<accession>A0A7W8EP55</accession>
<feature type="region of interest" description="Disordered" evidence="5">
    <location>
        <begin position="33"/>
        <end position="58"/>
    </location>
</feature>
<evidence type="ECO:0000256" key="4">
    <source>
        <dbReference type="ARBA" id="ARBA00023136"/>
    </source>
</evidence>
<evidence type="ECO:0000256" key="1">
    <source>
        <dbReference type="ARBA" id="ARBA00004167"/>
    </source>
</evidence>
<evidence type="ECO:0000259" key="6">
    <source>
        <dbReference type="Pfam" id="PF04357"/>
    </source>
</evidence>
<organism evidence="7 8">
    <name type="scientific">Pseudochrobactrum saccharolyticum</name>
    <dbReference type="NCBI Taxonomy" id="354352"/>
    <lineage>
        <taxon>Bacteria</taxon>
        <taxon>Pseudomonadati</taxon>
        <taxon>Pseudomonadota</taxon>
        <taxon>Alphaproteobacteria</taxon>
        <taxon>Hyphomicrobiales</taxon>
        <taxon>Brucellaceae</taxon>
        <taxon>Pseudochrobactrum</taxon>
    </lineage>
</organism>
<dbReference type="Proteomes" id="UP000531231">
    <property type="component" value="Unassembled WGS sequence"/>
</dbReference>
<evidence type="ECO:0000256" key="5">
    <source>
        <dbReference type="SAM" id="MobiDB-lite"/>
    </source>
</evidence>
<sequence length="1589" mass="165564">MNRFLAFVATFFIILPLGIYIGASLLPQGADSVTTPATGQSNPAGSGTQTAQADTSVSTQEAEEEKSYFLSFVEEKLSGPNRKISITGIEGVLSSEAKVGAITVADREGIWLRIKDAQLVWSRLALLRGRLSVDTLSAKEVEFIRTPLPDEGLPSPEAGGFALPELPLAVLLGELNIERLKFGQPVFGLASEVALKGNLTLQDGSLESLFNMQRLDGPGGTMKLKANYANADQKLDLDMRLSEPANGIAANLLNIAGKPPVELALTGAGKLDDLKVDLTLDADSQRILTGLLTLNRNADGTVTGRVFNADVKGPIAALIPEKFRDFFGATSSLAANGFIKDGGGFRLDNFNLSNAALQVQAKAETANDGFLTRLTLDALIADREKGRVLLPVSGGQTSLASARLTLDYGDRQSADWTGKLLVEGLQAGDFSAQQTVLDMGGAAENLQDAQNRHVGFNIIGNVTGINARQPEVAQALGDRFDLAVSGQWRAGSPVQLEKLQLTGNGLSAALKGAIDKFIYTGDIVLQANSLMPFSALADRSLAGSLDLKATGTVALLTGGFDLTLDGTAENIKTGEDIADRIINGRSTLSGGLARSENGFSARGFRIGNDANAITANGSFSSKDADFDLGVEIGDIADLSDKATGPLSLKASARGTENRIALAARASVPSGSLEGRKLNDGLLDFNAVLDGSDPKLAPSLSGGFSGSGFLSGEKLDLAGKIALDEQGKRLSDLSFVAGGTRVSGDLNIADKNLLAGRLKVDAPDVSTAAALFLAKATGSINADIDLSYENDRQNAAVKADIRNLNVEGNVIGQADINATLADLFNVPVVDGTVKAQSIRAGTFEINTVDATAQSEGSKTVFQAATDLKIGTKVKVNGALEPQDGGLLLSLSSAELRQGTMLTRLAQPASLALKGSDVTFNNIIMQVGEGRLSLNGALADHFNLDVKLDNLPLNVANSIQPDLGLGGLINGQAKVTGSRNQPDVSFDINARDVIARQTRELGIGALNATAKGTSGQNRLKVDSRITGGNGLDTRVNGFVPLGTDKSAGALDVNVELANLPLALLNGVVKDQNLGGNITGTAKVTGALTNPAAEFNLNGRALSAKPLAENGLAPLNLKAAGRYGDKTVNISSLSVDGPQNLSVTAQGRVPLAGSGLGIDVTGQIPLALANRFLSDRGAQATGTLALTANVSGGFDNPQIRGMFSTSGAQMVDPETNIRLNNITINGSMEGQTIRLRNASAALSTGGSINADGTVSINAAQNFPADLRINFDKARYADGSMVVATINGGLTITGPLMRDPLIAGKIEIERAEITVPESFGGGGANIDVRHVNTPASVLMTLQRAKVETRAKGSAPVPTSRPTVPQLDVRVIAPNQIFVRGRGLDTELGGAVRLTGPVTNVRPVGGFELLRGRLDILTQRVTFDEGRVTLIGDMNPQLYFVARSDGGDIIVLVTVQGTVDNPDIKFSSEPELPQDEVLARLIFKRSISELSPFQIAQLAAAAAELAGGKNANLLGALRQGVGLDDLDVVTDSKGNAAVRAGSYIRDNIYLGVEASGSNGTKGTINLDITRDLKAKGSVGTNGDSGLGVFYEKDY</sequence>
<comment type="caution">
    <text evidence="7">The sequence shown here is derived from an EMBL/GenBank/DDBJ whole genome shotgun (WGS) entry which is preliminary data.</text>
</comment>
<dbReference type="GO" id="GO:0009306">
    <property type="term" value="P:protein secretion"/>
    <property type="evidence" value="ECO:0007669"/>
    <property type="project" value="InterPro"/>
</dbReference>
<proteinExistence type="predicted"/>
<evidence type="ECO:0000313" key="7">
    <source>
        <dbReference type="EMBL" id="MBB5090283.1"/>
    </source>
</evidence>
<reference evidence="7 8" key="1">
    <citation type="submission" date="2020-08" db="EMBL/GenBank/DDBJ databases">
        <title>Genomic Encyclopedia of Type Strains, Phase IV (KMG-IV): sequencing the most valuable type-strain genomes for metagenomic binning, comparative biology and taxonomic classification.</title>
        <authorList>
            <person name="Goeker M."/>
        </authorList>
    </citation>
    <scope>NUCLEOTIDE SEQUENCE [LARGE SCALE GENOMIC DNA]</scope>
    <source>
        <strain evidence="7 8">DSM 25620</strain>
    </source>
</reference>
<keyword evidence="2" id="KW-0812">Transmembrane</keyword>
<evidence type="ECO:0000313" key="8">
    <source>
        <dbReference type="Proteomes" id="UP000531231"/>
    </source>
</evidence>
<keyword evidence="4" id="KW-0472">Membrane</keyword>
<name>A0A7W8EP55_9HYPH</name>
<evidence type="ECO:0000256" key="3">
    <source>
        <dbReference type="ARBA" id="ARBA00022989"/>
    </source>
</evidence>
<evidence type="ECO:0000256" key="2">
    <source>
        <dbReference type="ARBA" id="ARBA00022692"/>
    </source>
</evidence>
<comment type="subcellular location">
    <subcellularLocation>
        <location evidence="1">Membrane</location>
        <topology evidence="1">Single-pass membrane protein</topology>
    </subcellularLocation>
</comment>